<keyword evidence="1" id="KW-1133">Transmembrane helix</keyword>
<feature type="transmembrane region" description="Helical" evidence="1">
    <location>
        <begin position="160"/>
        <end position="179"/>
    </location>
</feature>
<accession>A0A5C6ZCC1</accession>
<dbReference type="RefSeq" id="WP_147087583.1">
    <property type="nucleotide sequence ID" value="NZ_VORM01000022.1"/>
</dbReference>
<keyword evidence="1" id="KW-0812">Transmembrane</keyword>
<dbReference type="OrthoDB" id="1149172at2"/>
<protein>
    <recommendedName>
        <fullName evidence="4">Glycerophosphoryl diester phosphodiesterase membrane domain-containing protein</fullName>
    </recommendedName>
</protein>
<name>A0A5C6ZCC1_9FLAO</name>
<feature type="transmembrane region" description="Helical" evidence="1">
    <location>
        <begin position="79"/>
        <end position="102"/>
    </location>
</feature>
<gene>
    <name evidence="2" type="ORF">ESY86_15935</name>
</gene>
<feature type="transmembrane region" description="Helical" evidence="1">
    <location>
        <begin position="256"/>
        <end position="282"/>
    </location>
</feature>
<evidence type="ECO:0000313" key="2">
    <source>
        <dbReference type="EMBL" id="TXD87650.1"/>
    </source>
</evidence>
<comment type="caution">
    <text evidence="2">The sequence shown here is derived from an EMBL/GenBank/DDBJ whole genome shotgun (WGS) entry which is preliminary data.</text>
</comment>
<dbReference type="EMBL" id="VORO01000021">
    <property type="protein sequence ID" value="TXD87650.1"/>
    <property type="molecule type" value="Genomic_DNA"/>
</dbReference>
<evidence type="ECO:0000313" key="3">
    <source>
        <dbReference type="Proteomes" id="UP000321578"/>
    </source>
</evidence>
<feature type="transmembrane region" description="Helical" evidence="1">
    <location>
        <begin position="208"/>
        <end position="236"/>
    </location>
</feature>
<feature type="transmembrane region" description="Helical" evidence="1">
    <location>
        <begin position="133"/>
        <end position="154"/>
    </location>
</feature>
<evidence type="ECO:0000256" key="1">
    <source>
        <dbReference type="SAM" id="Phobius"/>
    </source>
</evidence>
<reference evidence="2 3" key="1">
    <citation type="submission" date="2019-08" db="EMBL/GenBank/DDBJ databases">
        <title>Genomes of Subsaximicrobium wynnwilliamsii strains.</title>
        <authorList>
            <person name="Bowman J.P."/>
        </authorList>
    </citation>
    <scope>NUCLEOTIDE SEQUENCE [LARGE SCALE GENOMIC DNA]</scope>
    <source>
        <strain evidence="2 3">2-80-2</strain>
    </source>
</reference>
<dbReference type="AlphaFoldDB" id="A0A5C6ZCC1"/>
<feature type="transmembrane region" description="Helical" evidence="1">
    <location>
        <begin position="27"/>
        <end position="48"/>
    </location>
</feature>
<keyword evidence="1" id="KW-0472">Membrane</keyword>
<keyword evidence="3" id="KW-1185">Reference proteome</keyword>
<evidence type="ECO:0008006" key="4">
    <source>
        <dbReference type="Google" id="ProtNLM"/>
    </source>
</evidence>
<dbReference type="Proteomes" id="UP000321578">
    <property type="component" value="Unassembled WGS sequence"/>
</dbReference>
<proteinExistence type="predicted"/>
<organism evidence="2 3">
    <name type="scientific">Subsaximicrobium wynnwilliamsii</name>
    <dbReference type="NCBI Taxonomy" id="291179"/>
    <lineage>
        <taxon>Bacteria</taxon>
        <taxon>Pseudomonadati</taxon>
        <taxon>Bacteroidota</taxon>
        <taxon>Flavobacteriia</taxon>
        <taxon>Flavobacteriales</taxon>
        <taxon>Flavobacteriaceae</taxon>
        <taxon>Subsaximicrobium</taxon>
    </lineage>
</organism>
<sequence>MQLYKSRGFGEFFQDTFAFLKLNGSHLFKNFFIVNGIFLLILLVLGYFSTKFYSDVVLGGILNGNTAGIDNYMNENAGLFVIFIVTFVIMGLFAGIIAYAYVPIYMQLYAAHEGNSFGVKEIVNTYKANIGNIFIFLLCGIVVAIPMVIIVGIMAVVLTITIVGILALPLLVGAVSLFYQMTLMEYIKNEKGIWECFGYSWTLIVSKFWAAISCVGLFYLMSYIVQNIIAFIPYIFGMVSLFTEVEDGNSPNSAELGATMTVMMMAVFFLTFLVSSVLNVVLQSNQALIFYSLKEDIENINTKSVIDQIGAGE</sequence>